<protein>
    <submittedName>
        <fullName evidence="6">NADP+-dependent D-mannitol dehydrogenase</fullName>
    </submittedName>
</protein>
<dbReference type="GO" id="GO:0016491">
    <property type="term" value="F:oxidoreductase activity"/>
    <property type="evidence" value="ECO:0007669"/>
    <property type="project" value="UniProtKB-KW"/>
</dbReference>
<evidence type="ECO:0000313" key="6">
    <source>
        <dbReference type="EMBL" id="TFK92333.1"/>
    </source>
</evidence>
<dbReference type="InterPro" id="IPR011032">
    <property type="entry name" value="GroES-like_sf"/>
</dbReference>
<comment type="similarity">
    <text evidence="4">Belongs to the zinc-containing alcohol dehydrogenase family.</text>
</comment>
<dbReference type="Pfam" id="PF00107">
    <property type="entry name" value="ADH_zinc_N"/>
    <property type="match status" value="1"/>
</dbReference>
<organism evidence="6 7">
    <name type="scientific">Polyporus arcularius HHB13444</name>
    <dbReference type="NCBI Taxonomy" id="1314778"/>
    <lineage>
        <taxon>Eukaryota</taxon>
        <taxon>Fungi</taxon>
        <taxon>Dikarya</taxon>
        <taxon>Basidiomycota</taxon>
        <taxon>Agaricomycotina</taxon>
        <taxon>Agaricomycetes</taxon>
        <taxon>Polyporales</taxon>
        <taxon>Polyporaceae</taxon>
        <taxon>Polyporus</taxon>
    </lineage>
</organism>
<keyword evidence="2 4" id="KW-0862">Zinc</keyword>
<dbReference type="PROSITE" id="PS00059">
    <property type="entry name" value="ADH_ZINC"/>
    <property type="match status" value="1"/>
</dbReference>
<evidence type="ECO:0000259" key="5">
    <source>
        <dbReference type="SMART" id="SM00829"/>
    </source>
</evidence>
<evidence type="ECO:0000256" key="2">
    <source>
        <dbReference type="ARBA" id="ARBA00022833"/>
    </source>
</evidence>
<evidence type="ECO:0000313" key="7">
    <source>
        <dbReference type="Proteomes" id="UP000308197"/>
    </source>
</evidence>
<dbReference type="Gene3D" id="3.90.180.10">
    <property type="entry name" value="Medium-chain alcohol dehydrogenases, catalytic domain"/>
    <property type="match status" value="1"/>
</dbReference>
<sequence>MAATTMDVVSYKKPLEFSISKTAIPKAQANEVLIKVTCCGVCGTDEHIHHGDFGPLVYPLVPGHEVVGVIAEVGRDVIEFAKGDRVVGDPIVQCGKCFFCRRGQFTLCESLGGHGVSLPGGFSEYVTYDARKVYKIHNISDEEAALVEPTACAIHGMDRLGPSVGIEALVLGAGPSGLVIAQLLKLNGASRVVVAANKGTKTQVARSLDAADEYVELDRENPQPQWDTLKADNPYGFDVVVEATGSASVAELAINYVRRGGTLLLYSVYDSKALVSYSPSKIFTDEIKIIGTFAQAHCFARAVAYLDSGKIRVKGLVTDVFKLSEYQKALDKMRSRDAGKIAIKP</sequence>
<dbReference type="InterPro" id="IPR013154">
    <property type="entry name" value="ADH-like_N"/>
</dbReference>
<evidence type="ECO:0000256" key="4">
    <source>
        <dbReference type="RuleBase" id="RU361277"/>
    </source>
</evidence>
<dbReference type="Pfam" id="PF08240">
    <property type="entry name" value="ADH_N"/>
    <property type="match status" value="1"/>
</dbReference>
<dbReference type="STRING" id="1314778.A0A5C3Q1L7"/>
<evidence type="ECO:0000256" key="1">
    <source>
        <dbReference type="ARBA" id="ARBA00022723"/>
    </source>
</evidence>
<dbReference type="InterPro" id="IPR020843">
    <property type="entry name" value="ER"/>
</dbReference>
<proteinExistence type="inferred from homology"/>
<evidence type="ECO:0000256" key="3">
    <source>
        <dbReference type="ARBA" id="ARBA00023002"/>
    </source>
</evidence>
<accession>A0A5C3Q1L7</accession>
<dbReference type="AlphaFoldDB" id="A0A5C3Q1L7"/>
<dbReference type="InterPro" id="IPR002328">
    <property type="entry name" value="ADH_Zn_CS"/>
</dbReference>
<dbReference type="SUPFAM" id="SSF50129">
    <property type="entry name" value="GroES-like"/>
    <property type="match status" value="1"/>
</dbReference>
<dbReference type="EMBL" id="ML211000">
    <property type="protein sequence ID" value="TFK92333.1"/>
    <property type="molecule type" value="Genomic_DNA"/>
</dbReference>
<gene>
    <name evidence="6" type="ORF">K466DRAFT_595284</name>
</gene>
<dbReference type="Gene3D" id="3.40.50.720">
    <property type="entry name" value="NAD(P)-binding Rossmann-like Domain"/>
    <property type="match status" value="1"/>
</dbReference>
<dbReference type="InterPro" id="IPR013149">
    <property type="entry name" value="ADH-like_C"/>
</dbReference>
<dbReference type="InterPro" id="IPR050129">
    <property type="entry name" value="Zn_alcohol_dh"/>
</dbReference>
<name>A0A5C3Q1L7_9APHY</name>
<keyword evidence="1 4" id="KW-0479">Metal-binding</keyword>
<dbReference type="GO" id="GO:0008270">
    <property type="term" value="F:zinc ion binding"/>
    <property type="evidence" value="ECO:0007669"/>
    <property type="project" value="InterPro"/>
</dbReference>
<dbReference type="CDD" id="cd08234">
    <property type="entry name" value="threonine_DH_like"/>
    <property type="match status" value="1"/>
</dbReference>
<dbReference type="Proteomes" id="UP000308197">
    <property type="component" value="Unassembled WGS sequence"/>
</dbReference>
<comment type="cofactor">
    <cofactor evidence="4">
        <name>Zn(2+)</name>
        <dbReference type="ChEBI" id="CHEBI:29105"/>
    </cofactor>
</comment>
<keyword evidence="7" id="KW-1185">Reference proteome</keyword>
<dbReference type="SMART" id="SM00829">
    <property type="entry name" value="PKS_ER"/>
    <property type="match status" value="1"/>
</dbReference>
<reference evidence="6 7" key="1">
    <citation type="journal article" date="2019" name="Nat. Ecol. Evol.">
        <title>Megaphylogeny resolves global patterns of mushroom evolution.</title>
        <authorList>
            <person name="Varga T."/>
            <person name="Krizsan K."/>
            <person name="Foldi C."/>
            <person name="Dima B."/>
            <person name="Sanchez-Garcia M."/>
            <person name="Sanchez-Ramirez S."/>
            <person name="Szollosi G.J."/>
            <person name="Szarkandi J.G."/>
            <person name="Papp V."/>
            <person name="Albert L."/>
            <person name="Andreopoulos W."/>
            <person name="Angelini C."/>
            <person name="Antonin V."/>
            <person name="Barry K.W."/>
            <person name="Bougher N.L."/>
            <person name="Buchanan P."/>
            <person name="Buyck B."/>
            <person name="Bense V."/>
            <person name="Catcheside P."/>
            <person name="Chovatia M."/>
            <person name="Cooper J."/>
            <person name="Damon W."/>
            <person name="Desjardin D."/>
            <person name="Finy P."/>
            <person name="Geml J."/>
            <person name="Haridas S."/>
            <person name="Hughes K."/>
            <person name="Justo A."/>
            <person name="Karasinski D."/>
            <person name="Kautmanova I."/>
            <person name="Kiss B."/>
            <person name="Kocsube S."/>
            <person name="Kotiranta H."/>
            <person name="LaButti K.M."/>
            <person name="Lechner B.E."/>
            <person name="Liimatainen K."/>
            <person name="Lipzen A."/>
            <person name="Lukacs Z."/>
            <person name="Mihaltcheva S."/>
            <person name="Morgado L.N."/>
            <person name="Niskanen T."/>
            <person name="Noordeloos M.E."/>
            <person name="Ohm R.A."/>
            <person name="Ortiz-Santana B."/>
            <person name="Ovrebo C."/>
            <person name="Racz N."/>
            <person name="Riley R."/>
            <person name="Savchenko A."/>
            <person name="Shiryaev A."/>
            <person name="Soop K."/>
            <person name="Spirin V."/>
            <person name="Szebenyi C."/>
            <person name="Tomsovsky M."/>
            <person name="Tulloss R.E."/>
            <person name="Uehling J."/>
            <person name="Grigoriev I.V."/>
            <person name="Vagvolgyi C."/>
            <person name="Papp T."/>
            <person name="Martin F.M."/>
            <person name="Miettinen O."/>
            <person name="Hibbett D.S."/>
            <person name="Nagy L.G."/>
        </authorList>
    </citation>
    <scope>NUCLEOTIDE SEQUENCE [LARGE SCALE GENOMIC DNA]</scope>
    <source>
        <strain evidence="6 7">HHB13444</strain>
    </source>
</reference>
<dbReference type="PANTHER" id="PTHR43401:SF2">
    <property type="entry name" value="L-THREONINE 3-DEHYDROGENASE"/>
    <property type="match status" value="1"/>
</dbReference>
<keyword evidence="3" id="KW-0560">Oxidoreductase</keyword>
<feature type="domain" description="Enoyl reductase (ER)" evidence="5">
    <location>
        <begin position="13"/>
        <end position="343"/>
    </location>
</feature>
<dbReference type="InterPro" id="IPR036291">
    <property type="entry name" value="NAD(P)-bd_dom_sf"/>
</dbReference>
<dbReference type="SUPFAM" id="SSF51735">
    <property type="entry name" value="NAD(P)-binding Rossmann-fold domains"/>
    <property type="match status" value="1"/>
</dbReference>
<dbReference type="PANTHER" id="PTHR43401">
    <property type="entry name" value="L-THREONINE 3-DEHYDROGENASE"/>
    <property type="match status" value="1"/>
</dbReference>
<dbReference type="InParanoid" id="A0A5C3Q1L7"/>